<keyword evidence="2" id="KW-1185">Reference proteome</keyword>
<dbReference type="Proteomes" id="UP000789396">
    <property type="component" value="Unassembled WGS sequence"/>
</dbReference>
<proteinExistence type="predicted"/>
<dbReference type="AlphaFoldDB" id="A0A9N9NIC2"/>
<dbReference type="EMBL" id="CAJVPZ010030404">
    <property type="protein sequence ID" value="CAG8736724.1"/>
    <property type="molecule type" value="Genomic_DNA"/>
</dbReference>
<organism evidence="1 2">
    <name type="scientific">Racocetra fulgida</name>
    <dbReference type="NCBI Taxonomy" id="60492"/>
    <lineage>
        <taxon>Eukaryota</taxon>
        <taxon>Fungi</taxon>
        <taxon>Fungi incertae sedis</taxon>
        <taxon>Mucoromycota</taxon>
        <taxon>Glomeromycotina</taxon>
        <taxon>Glomeromycetes</taxon>
        <taxon>Diversisporales</taxon>
        <taxon>Gigasporaceae</taxon>
        <taxon>Racocetra</taxon>
    </lineage>
</organism>
<gene>
    <name evidence="1" type="ORF">RFULGI_LOCUS12543</name>
</gene>
<name>A0A9N9NIC2_9GLOM</name>
<comment type="caution">
    <text evidence="1">The sequence shown here is derived from an EMBL/GenBank/DDBJ whole genome shotgun (WGS) entry which is preliminary data.</text>
</comment>
<accession>A0A9N9NIC2</accession>
<reference evidence="1" key="1">
    <citation type="submission" date="2021-06" db="EMBL/GenBank/DDBJ databases">
        <authorList>
            <person name="Kallberg Y."/>
            <person name="Tangrot J."/>
            <person name="Rosling A."/>
        </authorList>
    </citation>
    <scope>NUCLEOTIDE SEQUENCE</scope>
    <source>
        <strain evidence="1">IN212</strain>
    </source>
</reference>
<evidence type="ECO:0000313" key="1">
    <source>
        <dbReference type="EMBL" id="CAG8736724.1"/>
    </source>
</evidence>
<sequence length="64" mass="7603">ISYQIFQPEKNNKYLNNEQLIQYIKEIKKLEEDCIGLFVFDNSPTHLKYAKDALIAKRIRSRAT</sequence>
<evidence type="ECO:0000313" key="2">
    <source>
        <dbReference type="Proteomes" id="UP000789396"/>
    </source>
</evidence>
<feature type="non-terminal residue" evidence="1">
    <location>
        <position position="1"/>
    </location>
</feature>
<dbReference type="OrthoDB" id="6511194at2759"/>
<protein>
    <submittedName>
        <fullName evidence="1">13590_t:CDS:1</fullName>
    </submittedName>
</protein>